<organism evidence="5 6">
    <name type="scientific">Paenibacillus popilliae</name>
    <name type="common">Bacillus popilliae</name>
    <dbReference type="NCBI Taxonomy" id="78057"/>
    <lineage>
        <taxon>Bacteria</taxon>
        <taxon>Bacillati</taxon>
        <taxon>Bacillota</taxon>
        <taxon>Bacilli</taxon>
        <taxon>Bacillales</taxon>
        <taxon>Paenibacillaceae</taxon>
        <taxon>Paenibacillus</taxon>
    </lineage>
</organism>
<gene>
    <name evidence="5" type="ORF">C7Y44_12860</name>
</gene>
<evidence type="ECO:0000313" key="6">
    <source>
        <dbReference type="Proteomes" id="UP000316208"/>
    </source>
</evidence>
<dbReference type="InterPro" id="IPR037923">
    <property type="entry name" value="HTH-like"/>
</dbReference>
<dbReference type="EMBL" id="SADY01000003">
    <property type="protein sequence ID" value="TQR45165.1"/>
    <property type="molecule type" value="Genomic_DNA"/>
</dbReference>
<keyword evidence="2" id="KW-0238">DNA-binding</keyword>
<dbReference type="SUPFAM" id="SSF51215">
    <property type="entry name" value="Regulatory protein AraC"/>
    <property type="match status" value="1"/>
</dbReference>
<dbReference type="InterPro" id="IPR009057">
    <property type="entry name" value="Homeodomain-like_sf"/>
</dbReference>
<dbReference type="Proteomes" id="UP000316208">
    <property type="component" value="Unassembled WGS sequence"/>
</dbReference>
<dbReference type="PRINTS" id="PR00032">
    <property type="entry name" value="HTHARAC"/>
</dbReference>
<dbReference type="PANTHER" id="PTHR43280">
    <property type="entry name" value="ARAC-FAMILY TRANSCRIPTIONAL REGULATOR"/>
    <property type="match status" value="1"/>
</dbReference>
<dbReference type="SMART" id="SM00342">
    <property type="entry name" value="HTH_ARAC"/>
    <property type="match status" value="1"/>
</dbReference>
<evidence type="ECO:0000256" key="3">
    <source>
        <dbReference type="ARBA" id="ARBA00023163"/>
    </source>
</evidence>
<reference evidence="5 6" key="1">
    <citation type="submission" date="2018-03" db="EMBL/GenBank/DDBJ databases">
        <title>Aerobic endospore-forming bacteria genome sequencing and assembly.</title>
        <authorList>
            <person name="Cavalcante D.A."/>
            <person name="Driks A."/>
            <person name="Putonti C."/>
            <person name="De-Souza M.T."/>
        </authorList>
    </citation>
    <scope>NUCLEOTIDE SEQUENCE [LARGE SCALE GENOMIC DNA]</scope>
    <source>
        <strain evidence="5 6">SDF0028</strain>
    </source>
</reference>
<dbReference type="Pfam" id="PF02311">
    <property type="entry name" value="AraC_binding"/>
    <property type="match status" value="1"/>
</dbReference>
<dbReference type="Pfam" id="PF12833">
    <property type="entry name" value="HTH_18"/>
    <property type="match status" value="1"/>
</dbReference>
<dbReference type="PROSITE" id="PS00041">
    <property type="entry name" value="HTH_ARAC_FAMILY_1"/>
    <property type="match status" value="1"/>
</dbReference>
<proteinExistence type="predicted"/>
<dbReference type="Gene3D" id="1.10.10.60">
    <property type="entry name" value="Homeodomain-like"/>
    <property type="match status" value="2"/>
</dbReference>
<keyword evidence="1" id="KW-0805">Transcription regulation</keyword>
<dbReference type="InterPro" id="IPR018062">
    <property type="entry name" value="HTH_AraC-typ_CS"/>
</dbReference>
<keyword evidence="6" id="KW-1185">Reference proteome</keyword>
<dbReference type="InterPro" id="IPR003313">
    <property type="entry name" value="AraC-bd"/>
</dbReference>
<name>A0ABY3AR83_PAEPP</name>
<evidence type="ECO:0000313" key="5">
    <source>
        <dbReference type="EMBL" id="TQR45165.1"/>
    </source>
</evidence>
<protein>
    <submittedName>
        <fullName evidence="5">Helix-turn-helix domain-containing protein</fullName>
    </submittedName>
</protein>
<evidence type="ECO:0000259" key="4">
    <source>
        <dbReference type="PROSITE" id="PS01124"/>
    </source>
</evidence>
<dbReference type="InterPro" id="IPR018060">
    <property type="entry name" value="HTH_AraC"/>
</dbReference>
<accession>A0ABY3AR83</accession>
<dbReference type="InterPro" id="IPR014710">
    <property type="entry name" value="RmlC-like_jellyroll"/>
</dbReference>
<evidence type="ECO:0000256" key="1">
    <source>
        <dbReference type="ARBA" id="ARBA00023015"/>
    </source>
</evidence>
<comment type="caution">
    <text evidence="5">The sequence shown here is derived from an EMBL/GenBank/DDBJ whole genome shotgun (WGS) entry which is preliminary data.</text>
</comment>
<dbReference type="PANTHER" id="PTHR43280:SF2">
    <property type="entry name" value="HTH-TYPE TRANSCRIPTIONAL REGULATOR EXSA"/>
    <property type="match status" value="1"/>
</dbReference>
<dbReference type="InterPro" id="IPR020449">
    <property type="entry name" value="Tscrpt_reg_AraC-type_HTH"/>
</dbReference>
<sequence>MFTSIFIAECQEVDNYMIRYSDLESSGHASVEMGGEQQNVMMPRIEQIVHGNHPRVTLAHWHSHWEINRVAGGGGLYIINGTQYAIQQGDIVLIPPQQLHRVCGTDQLLLEAFHLETPHQMNGWWAEDMSSVIHRIGQTVPHVLYRSMPQCGLLSEVLMDVKQELAQREFGYVSIVQAQYIRLLTLLSRYASKPLSSYTPAPSRGVQTVKEVIRVMEGQLAFPWTLKKLSDLAHLSPSRFSALFQQTVGTSPLDYLIRLRLTYAAQLLTSSNEKIIEIAAESGFRNLSNFNRLFKDHFQMSPSELRDTNEQLEA</sequence>
<dbReference type="SUPFAM" id="SSF46689">
    <property type="entry name" value="Homeodomain-like"/>
    <property type="match status" value="2"/>
</dbReference>
<evidence type="ECO:0000256" key="2">
    <source>
        <dbReference type="ARBA" id="ARBA00023125"/>
    </source>
</evidence>
<keyword evidence="3" id="KW-0804">Transcription</keyword>
<dbReference type="Gene3D" id="2.60.120.10">
    <property type="entry name" value="Jelly Rolls"/>
    <property type="match status" value="1"/>
</dbReference>
<dbReference type="PROSITE" id="PS01124">
    <property type="entry name" value="HTH_ARAC_FAMILY_2"/>
    <property type="match status" value="1"/>
</dbReference>
<feature type="domain" description="HTH araC/xylS-type" evidence="4">
    <location>
        <begin position="210"/>
        <end position="308"/>
    </location>
</feature>